<dbReference type="Pfam" id="PF00460">
    <property type="entry name" value="Flg_bb_rod"/>
    <property type="match status" value="1"/>
</dbReference>
<accession>A0A0M6WQ58</accession>
<feature type="domain" description="Flagellar hook-associated protein FlgK helical" evidence="9">
    <location>
        <begin position="97"/>
        <end position="310"/>
    </location>
</feature>
<evidence type="ECO:0000256" key="2">
    <source>
        <dbReference type="ARBA" id="ARBA00004613"/>
    </source>
</evidence>
<dbReference type="PANTHER" id="PTHR30033">
    <property type="entry name" value="FLAGELLAR HOOK-ASSOCIATED PROTEIN 1"/>
    <property type="match status" value="1"/>
</dbReference>
<dbReference type="GO" id="GO:0009424">
    <property type="term" value="C:bacterial-type flagellum hook"/>
    <property type="evidence" value="ECO:0007669"/>
    <property type="project" value="InterPro"/>
</dbReference>
<evidence type="ECO:0000313" key="11">
    <source>
        <dbReference type="Proteomes" id="UP000049828"/>
    </source>
</evidence>
<dbReference type="InterPro" id="IPR001444">
    <property type="entry name" value="Flag_bb_rod_N"/>
</dbReference>
<dbReference type="PANTHER" id="PTHR30033:SF1">
    <property type="entry name" value="FLAGELLAR HOOK-ASSOCIATED PROTEIN 1"/>
    <property type="match status" value="1"/>
</dbReference>
<evidence type="ECO:0000256" key="3">
    <source>
        <dbReference type="ARBA" id="ARBA00009677"/>
    </source>
</evidence>
<dbReference type="InterPro" id="IPR053927">
    <property type="entry name" value="FlgK_helical"/>
</dbReference>
<evidence type="ECO:0000256" key="4">
    <source>
        <dbReference type="ARBA" id="ARBA00016244"/>
    </source>
</evidence>
<sequence length="610" mass="67221">MPSQFFGLTIASSGLSAYQAALNTTANNISNEQTKGYSRQAANLSASDALRVNAKYGSMGSGVTVNSIKQIRSEYYDTKYWQNQASLGLYETKLSYLEQIENYFIDDDTEKGFSTILNKMFNSLDTLKNNAGDVNVRQQFISDAQSFTTYFNSVATGLGEIQDSVNEEIKSTVENINAIGKKISLLNKQINVIEVQGGYANELRDQRALLIDELSSIVPTEVSEVPVTNSKHPDMQTGANYYTVKINGQKFVDTYEYSELTCVARKNTINQSDREGMYEIVWADTGNSFKAGSDSSSGSLKALFDIRDGNNSENFRGSIKGVTASTITISNPSITNVNAMTMPAEGVLTIDGKNYNYTDFTFTTDADGNVKEYTFTLENQLSSDQQAKIDGKQASIGESIDAMGIPYYLAQMNEFLRNFAISFNEIMNGDNAQDLNGKQTNYFSFFTGTHTKTGEEYHFSKAAGDYNAKASNSYYQLTCGNVCVSNIAVKDPTTIATTEKITNGADAYDLVEKMLLLKSDTEMYRGGGADDFLQCMISDISVDTQKATIFQKNYSNISNAIDKQRMSVSGVDKDEEAIDLVKFQNAYNLSSKMVSVLAEIYDKLINETGV</sequence>
<dbReference type="RefSeq" id="WP_021922349.1">
    <property type="nucleotide sequence ID" value="NZ_CVRS01000072.1"/>
</dbReference>
<evidence type="ECO:0000256" key="1">
    <source>
        <dbReference type="ARBA" id="ARBA00004365"/>
    </source>
</evidence>
<dbReference type="InterPro" id="IPR002371">
    <property type="entry name" value="FlgK"/>
</dbReference>
<name>A0A0M6WQ58_9FIRM</name>
<dbReference type="AlphaFoldDB" id="A0A0M6WQ58"/>
<comment type="subcellular location">
    <subcellularLocation>
        <location evidence="1">Bacterial flagellum</location>
    </subcellularLocation>
    <subcellularLocation>
        <location evidence="2">Secreted</location>
    </subcellularLocation>
</comment>
<dbReference type="EMBL" id="CVRS01000072">
    <property type="protein sequence ID" value="CRL38584.1"/>
    <property type="molecule type" value="Genomic_DNA"/>
</dbReference>
<keyword evidence="5" id="KW-0964">Secreted</keyword>
<dbReference type="OrthoDB" id="9802553at2"/>
<keyword evidence="11" id="KW-1185">Reference proteome</keyword>
<dbReference type="Pfam" id="PF22638">
    <property type="entry name" value="FlgK_D1"/>
    <property type="match status" value="1"/>
</dbReference>
<dbReference type="GO" id="GO:0044780">
    <property type="term" value="P:bacterial-type flagellum assembly"/>
    <property type="evidence" value="ECO:0007669"/>
    <property type="project" value="InterPro"/>
</dbReference>
<dbReference type="STRING" id="360807.ERS852392_01358"/>
<evidence type="ECO:0000256" key="5">
    <source>
        <dbReference type="ARBA" id="ARBA00022525"/>
    </source>
</evidence>
<reference evidence="11" key="1">
    <citation type="submission" date="2015-05" db="EMBL/GenBank/DDBJ databases">
        <authorList>
            <consortium name="Pathogen Informatics"/>
        </authorList>
    </citation>
    <scope>NUCLEOTIDE SEQUENCE [LARGE SCALE GENOMIC DNA]</scope>
    <source>
        <strain evidence="11">L1-83</strain>
    </source>
</reference>
<gene>
    <name evidence="10" type="ORF">RIL183_22851</name>
</gene>
<dbReference type="InterPro" id="IPR010930">
    <property type="entry name" value="Flg_bb/hook_C_dom"/>
</dbReference>
<dbReference type="GO" id="GO:0005576">
    <property type="term" value="C:extracellular region"/>
    <property type="evidence" value="ECO:0007669"/>
    <property type="project" value="UniProtKB-SubCell"/>
</dbReference>
<dbReference type="PRINTS" id="PR01005">
    <property type="entry name" value="FLGHOOKAP1"/>
</dbReference>
<feature type="domain" description="Flagellar basal-body/hook protein C-terminal" evidence="8">
    <location>
        <begin position="565"/>
        <end position="606"/>
    </location>
</feature>
<comment type="similarity">
    <text evidence="3">Belongs to the flagella basal body rod proteins family.</text>
</comment>
<keyword evidence="10" id="KW-0282">Flagellum</keyword>
<evidence type="ECO:0000259" key="9">
    <source>
        <dbReference type="Pfam" id="PF22638"/>
    </source>
</evidence>
<evidence type="ECO:0000313" key="10">
    <source>
        <dbReference type="EMBL" id="CRL38584.1"/>
    </source>
</evidence>
<keyword evidence="10" id="KW-0969">Cilium</keyword>
<dbReference type="Proteomes" id="UP000049828">
    <property type="component" value="Unassembled WGS sequence"/>
</dbReference>
<organism evidence="10 11">
    <name type="scientific">Roseburia inulinivorans</name>
    <dbReference type="NCBI Taxonomy" id="360807"/>
    <lineage>
        <taxon>Bacteria</taxon>
        <taxon>Bacillati</taxon>
        <taxon>Bacillota</taxon>
        <taxon>Clostridia</taxon>
        <taxon>Lachnospirales</taxon>
        <taxon>Lachnospiraceae</taxon>
        <taxon>Roseburia</taxon>
    </lineage>
</organism>
<evidence type="ECO:0000259" key="7">
    <source>
        <dbReference type="Pfam" id="PF00460"/>
    </source>
</evidence>
<protein>
    <recommendedName>
        <fullName evidence="4">Flagellar hook-associated protein 1</fullName>
    </recommendedName>
</protein>
<keyword evidence="10" id="KW-0966">Cell projection</keyword>
<proteinExistence type="inferred from homology"/>
<evidence type="ECO:0000259" key="8">
    <source>
        <dbReference type="Pfam" id="PF06429"/>
    </source>
</evidence>
<feature type="domain" description="Flagellar basal body rod protein N-terminal" evidence="7">
    <location>
        <begin position="9"/>
        <end position="37"/>
    </location>
</feature>
<keyword evidence="6" id="KW-0975">Bacterial flagellum</keyword>
<dbReference type="SUPFAM" id="SSF64518">
    <property type="entry name" value="Phase 1 flagellin"/>
    <property type="match status" value="1"/>
</dbReference>
<dbReference type="GO" id="GO:0005198">
    <property type="term" value="F:structural molecule activity"/>
    <property type="evidence" value="ECO:0007669"/>
    <property type="project" value="InterPro"/>
</dbReference>
<dbReference type="NCBIfam" id="TIGR02492">
    <property type="entry name" value="flgK_ends"/>
    <property type="match status" value="1"/>
</dbReference>
<dbReference type="Pfam" id="PF06429">
    <property type="entry name" value="Flg_bbr_C"/>
    <property type="match status" value="1"/>
</dbReference>
<evidence type="ECO:0000256" key="6">
    <source>
        <dbReference type="ARBA" id="ARBA00023143"/>
    </source>
</evidence>